<comment type="similarity">
    <text evidence="1">Belongs to the peptidase A24 family.</text>
</comment>
<feature type="domain" description="Prepilin type IV endopeptidase peptidase" evidence="3">
    <location>
        <begin position="10"/>
        <end position="116"/>
    </location>
</feature>
<dbReference type="Gene3D" id="1.20.120.1220">
    <property type="match status" value="1"/>
</dbReference>
<dbReference type="Pfam" id="PF01478">
    <property type="entry name" value="Peptidase_A24"/>
    <property type="match status" value="1"/>
</dbReference>
<keyword evidence="5" id="KW-1185">Reference proteome</keyword>
<feature type="transmembrane region" description="Helical" evidence="2">
    <location>
        <begin position="6"/>
        <end position="24"/>
    </location>
</feature>
<name>A0A1Y5T759_9RHOB</name>
<dbReference type="InterPro" id="IPR050882">
    <property type="entry name" value="Prepilin_peptidase/N-MTase"/>
</dbReference>
<protein>
    <submittedName>
        <fullName evidence="4">Type IV leader peptidase family protein</fullName>
    </submittedName>
</protein>
<dbReference type="GO" id="GO:0005886">
    <property type="term" value="C:plasma membrane"/>
    <property type="evidence" value="ECO:0007669"/>
    <property type="project" value="TreeGrafter"/>
</dbReference>
<evidence type="ECO:0000256" key="1">
    <source>
        <dbReference type="ARBA" id="ARBA00005801"/>
    </source>
</evidence>
<dbReference type="STRING" id="315423.SAMN04488020_10812"/>
<gene>
    <name evidence="4" type="ORF">PAM7066_02720</name>
</gene>
<evidence type="ECO:0000259" key="3">
    <source>
        <dbReference type="Pfam" id="PF01478"/>
    </source>
</evidence>
<feature type="transmembrane region" description="Helical" evidence="2">
    <location>
        <begin position="105"/>
        <end position="124"/>
    </location>
</feature>
<evidence type="ECO:0000313" key="5">
    <source>
        <dbReference type="Proteomes" id="UP000193870"/>
    </source>
</evidence>
<feature type="transmembrane region" description="Helical" evidence="2">
    <location>
        <begin position="81"/>
        <end position="99"/>
    </location>
</feature>
<accession>A0A1Y5T759</accession>
<dbReference type="GO" id="GO:0006465">
    <property type="term" value="P:signal peptide processing"/>
    <property type="evidence" value="ECO:0007669"/>
    <property type="project" value="TreeGrafter"/>
</dbReference>
<proteinExistence type="inferred from homology"/>
<dbReference type="PANTHER" id="PTHR30487:SF0">
    <property type="entry name" value="PREPILIN LEADER PEPTIDASE_N-METHYLTRANSFERASE-RELATED"/>
    <property type="match status" value="1"/>
</dbReference>
<keyword evidence="2" id="KW-0472">Membrane</keyword>
<dbReference type="GO" id="GO:0004190">
    <property type="term" value="F:aspartic-type endopeptidase activity"/>
    <property type="evidence" value="ECO:0007669"/>
    <property type="project" value="InterPro"/>
</dbReference>
<dbReference type="InterPro" id="IPR000045">
    <property type="entry name" value="Prepilin_IV_endopep_pep"/>
</dbReference>
<evidence type="ECO:0000256" key="2">
    <source>
        <dbReference type="SAM" id="Phobius"/>
    </source>
</evidence>
<dbReference type="AlphaFoldDB" id="A0A1Y5T759"/>
<feature type="transmembrane region" description="Helical" evidence="2">
    <location>
        <begin position="54"/>
        <end position="74"/>
    </location>
</feature>
<dbReference type="OrthoDB" id="9789291at2"/>
<keyword evidence="2" id="KW-1133">Transmembrane helix</keyword>
<dbReference type="PANTHER" id="PTHR30487">
    <property type="entry name" value="TYPE 4 PREPILIN-LIKE PROTEINS LEADER PEPTIDE-PROCESSING ENZYME"/>
    <property type="match status" value="1"/>
</dbReference>
<feature type="transmembrane region" description="Helical" evidence="2">
    <location>
        <begin position="136"/>
        <end position="154"/>
    </location>
</feature>
<organism evidence="4 5">
    <name type="scientific">Palleronia marisminoris</name>
    <dbReference type="NCBI Taxonomy" id="315423"/>
    <lineage>
        <taxon>Bacteria</taxon>
        <taxon>Pseudomonadati</taxon>
        <taxon>Pseudomonadota</taxon>
        <taxon>Alphaproteobacteria</taxon>
        <taxon>Rhodobacterales</taxon>
        <taxon>Roseobacteraceae</taxon>
        <taxon>Palleronia</taxon>
    </lineage>
</organism>
<keyword evidence="2" id="KW-0812">Transmembrane</keyword>
<dbReference type="Proteomes" id="UP000193870">
    <property type="component" value="Unassembled WGS sequence"/>
</dbReference>
<dbReference type="EMBL" id="FWFV01000008">
    <property type="protein sequence ID" value="SLN56935.1"/>
    <property type="molecule type" value="Genomic_DNA"/>
</dbReference>
<sequence length="163" mass="16731">MIVASGLSGLVLLAILVAITVADIRHRRIPDLLNLLLGVAGMATRIVAEGRVPFASVVAGLVAAGLLWAVAATFRHLRGMVGLGMGDVKMIGVAAIWISPWNLPLLLAIACLTALLGVAVAALSGQGPNKHTRIPFGPFLGLGLMLTWGLEVSGGPTLELSGM</sequence>
<evidence type="ECO:0000313" key="4">
    <source>
        <dbReference type="EMBL" id="SLN56935.1"/>
    </source>
</evidence>
<reference evidence="4 5" key="1">
    <citation type="submission" date="2017-03" db="EMBL/GenBank/DDBJ databases">
        <authorList>
            <person name="Afonso C.L."/>
            <person name="Miller P.J."/>
            <person name="Scott M.A."/>
            <person name="Spackman E."/>
            <person name="Goraichik I."/>
            <person name="Dimitrov K.M."/>
            <person name="Suarez D.L."/>
            <person name="Swayne D.E."/>
        </authorList>
    </citation>
    <scope>NUCLEOTIDE SEQUENCE [LARGE SCALE GENOMIC DNA]</scope>
    <source>
        <strain evidence="4 5">CECT 7066</strain>
    </source>
</reference>
<dbReference type="RefSeq" id="WP_085854731.1">
    <property type="nucleotide sequence ID" value="NZ_FOPF01000008.1"/>
</dbReference>